<feature type="domain" description="MYND-type" evidence="5">
    <location>
        <begin position="536"/>
        <end position="585"/>
    </location>
</feature>
<evidence type="ECO:0000256" key="2">
    <source>
        <dbReference type="ARBA" id="ARBA00022771"/>
    </source>
</evidence>
<dbReference type="HOGENOM" id="CLU_032504_2_0_1"/>
<name>A0A074RKX5_9AGAM</name>
<evidence type="ECO:0000256" key="4">
    <source>
        <dbReference type="PROSITE-ProRule" id="PRU00134"/>
    </source>
</evidence>
<sequence length="646" mass="73102">MPRIHQVKARWGLPLDQYLAGFVQSQSVGHNISYLTHEGQNAITKICSLVDKVGDLKKTESAIAKSIILSDLHTVVKLAASPPHLHYFLRPPLISACIKLLALSIQSGLPSLFSHEYGFLTFRILTISVGVCIVDRTYGLGDAIESLTSESGSEAEHSQALSIHISRSLNIHIKDQTCDQMLGWMEPTAHTAVIPLVLPSEVAPALDLLFEDRKCFLKVFMHLSPVYVQGVLFLFWRYVVSQRSLSDHPSDLIAGSLYEILWRYFLIAPMDQLSVQIAAYHDIHGMLKAWSRGTEDHTLEDSRVLIQAFIQRFGLLDHSPIDIKTFINVQILVFPFLKPGCEDLAPLIFEAVVHQAWVALRDTSWNGGKDGFISDITTMFDHLSRLLDYLSATARTLRVTSEALTGIVNVMIQSDLLDFIQAMLFLLDPPLGKWLREPNPNPSSRFSATVTAFTIRLSRMIPKRTMANAFHDYTRNQHWYKFQHHMVCFGDPSTVDSKDRYIHHGQIEDFWLGIALTFCQGDSINFSLDHPFRCNYRRCGAPGQRGEIGPRFSCSRCSEIAYCNPRCQALDWSFDFGIGSHRQLCRGYVKQITMEEVRMHEILAGEKFKNLDGNYIQPVFDKHDGDLSKVIPELEKLALLPRHIPV</sequence>
<keyword evidence="1" id="KW-0479">Metal-binding</keyword>
<evidence type="ECO:0000313" key="7">
    <source>
        <dbReference type="Proteomes" id="UP000027456"/>
    </source>
</evidence>
<accession>A0A074RKX5</accession>
<dbReference type="AlphaFoldDB" id="A0A074RKX5"/>
<comment type="caution">
    <text evidence="6">The sequence shown here is derived from an EMBL/GenBank/DDBJ whole genome shotgun (WGS) entry which is preliminary data.</text>
</comment>
<dbReference type="Gene3D" id="6.10.140.2220">
    <property type="match status" value="1"/>
</dbReference>
<keyword evidence="3" id="KW-0862">Zinc</keyword>
<dbReference type="GO" id="GO:0008270">
    <property type="term" value="F:zinc ion binding"/>
    <property type="evidence" value="ECO:0007669"/>
    <property type="project" value="UniProtKB-KW"/>
</dbReference>
<gene>
    <name evidence="6" type="ORF">V565_146180</name>
</gene>
<organism evidence="6 7">
    <name type="scientific">Rhizoctonia solani 123E</name>
    <dbReference type="NCBI Taxonomy" id="1423351"/>
    <lineage>
        <taxon>Eukaryota</taxon>
        <taxon>Fungi</taxon>
        <taxon>Dikarya</taxon>
        <taxon>Basidiomycota</taxon>
        <taxon>Agaricomycotina</taxon>
        <taxon>Agaricomycetes</taxon>
        <taxon>Cantharellales</taxon>
        <taxon>Ceratobasidiaceae</taxon>
        <taxon>Rhizoctonia</taxon>
    </lineage>
</organism>
<protein>
    <submittedName>
        <fullName evidence="6">MYND finger protein</fullName>
    </submittedName>
</protein>
<reference evidence="6 7" key="1">
    <citation type="submission" date="2013-12" db="EMBL/GenBank/DDBJ databases">
        <authorList>
            <person name="Cubeta M."/>
            <person name="Pakala S."/>
            <person name="Fedorova N."/>
            <person name="Thomas E."/>
            <person name="Dean R."/>
            <person name="Jabaji S."/>
            <person name="Neate S."/>
            <person name="Toda T."/>
            <person name="Tavantzis S."/>
            <person name="Vilgalys R."/>
            <person name="Bharathan N."/>
            <person name="Pakala S."/>
            <person name="Losada L.S."/>
            <person name="Zafar N."/>
            <person name="Nierman W."/>
        </authorList>
    </citation>
    <scope>NUCLEOTIDE SEQUENCE [LARGE SCALE GENOMIC DNA]</scope>
    <source>
        <strain evidence="6 7">123E</strain>
    </source>
</reference>
<proteinExistence type="predicted"/>
<evidence type="ECO:0000259" key="5">
    <source>
        <dbReference type="PROSITE" id="PS50865"/>
    </source>
</evidence>
<dbReference type="EMBL" id="AZST01000669">
    <property type="protein sequence ID" value="KEP47721.1"/>
    <property type="molecule type" value="Genomic_DNA"/>
</dbReference>
<dbReference type="SUPFAM" id="SSF144232">
    <property type="entry name" value="HIT/MYND zinc finger-like"/>
    <property type="match status" value="1"/>
</dbReference>
<dbReference type="PROSITE" id="PS50865">
    <property type="entry name" value="ZF_MYND_2"/>
    <property type="match status" value="1"/>
</dbReference>
<evidence type="ECO:0000313" key="6">
    <source>
        <dbReference type="EMBL" id="KEP47721.1"/>
    </source>
</evidence>
<evidence type="ECO:0000256" key="1">
    <source>
        <dbReference type="ARBA" id="ARBA00022723"/>
    </source>
</evidence>
<dbReference type="Proteomes" id="UP000027456">
    <property type="component" value="Unassembled WGS sequence"/>
</dbReference>
<dbReference type="OrthoDB" id="10491454at2759"/>
<dbReference type="Pfam" id="PF01753">
    <property type="entry name" value="zf-MYND"/>
    <property type="match status" value="1"/>
</dbReference>
<keyword evidence="2 4" id="KW-0863">Zinc-finger</keyword>
<dbReference type="InterPro" id="IPR002893">
    <property type="entry name" value="Znf_MYND"/>
</dbReference>
<evidence type="ECO:0000256" key="3">
    <source>
        <dbReference type="ARBA" id="ARBA00022833"/>
    </source>
</evidence>
<keyword evidence="7" id="KW-1185">Reference proteome</keyword>